<evidence type="ECO:0000256" key="3">
    <source>
        <dbReference type="ARBA" id="ARBA00022777"/>
    </source>
</evidence>
<organism evidence="5 6">
    <name type="scientific">Jeotgalibacillus salarius</name>
    <dbReference type="NCBI Taxonomy" id="546023"/>
    <lineage>
        <taxon>Bacteria</taxon>
        <taxon>Bacillati</taxon>
        <taxon>Bacillota</taxon>
        <taxon>Bacilli</taxon>
        <taxon>Bacillales</taxon>
        <taxon>Caryophanaceae</taxon>
        <taxon>Jeotgalibacillus</taxon>
    </lineage>
</organism>
<dbReference type="InterPro" id="IPR004381">
    <property type="entry name" value="Glycerate_kinase"/>
</dbReference>
<keyword evidence="2 4" id="KW-0808">Transferase</keyword>
<accession>A0A4Y8LIY7</accession>
<sequence length="372" mass="39472">MMTLKIVIAPDSFKGSLSAAEAAQAMKTGFLHVFPEAEYTLIPMADGGEGMLESFLFKKGTSPLEVSVRNTYGNDKKAKICIDGETAYIESAHAVGLTDFTPEELIPIQSTSYGVGQMIRYALDQGCKKVLIGLGGSAVNDGGAGLLEALGARYTYTEEFEGGVTLGRLPFIQRVDLTTLDPRLHEVKLMIASDVNNPLTGEEGATAIFGPQKGVRSEDIAVYDQWIAQFAALTAAELIDAPSAGAAGGMGFALLAAGGQFAQGAKLIGEEIGLQDAVREADLILTGEGKSDEQTMYGKVAHYVAELADAYQKPVILISGSLDHEAEELISLFAASFSITHSPCTLEYALTHARTLTTKRAAEIAKLIQLQL</sequence>
<evidence type="ECO:0000313" key="6">
    <source>
        <dbReference type="Proteomes" id="UP000297776"/>
    </source>
</evidence>
<comment type="caution">
    <text evidence="5">The sequence shown here is derived from an EMBL/GenBank/DDBJ whole genome shotgun (WGS) entry which is preliminary data.</text>
</comment>
<proteinExistence type="inferred from homology"/>
<comment type="similarity">
    <text evidence="1 4">Belongs to the glycerate kinase type-1 family.</text>
</comment>
<dbReference type="AlphaFoldDB" id="A0A4Y8LIY7"/>
<dbReference type="InterPro" id="IPR036129">
    <property type="entry name" value="Glycerate_kinase_sf"/>
</dbReference>
<dbReference type="Proteomes" id="UP000297776">
    <property type="component" value="Unassembled WGS sequence"/>
</dbReference>
<dbReference type="NCBIfam" id="TIGR00045">
    <property type="entry name" value="glycerate kinase"/>
    <property type="match status" value="1"/>
</dbReference>
<evidence type="ECO:0000256" key="2">
    <source>
        <dbReference type="ARBA" id="ARBA00022679"/>
    </source>
</evidence>
<dbReference type="InterPro" id="IPR018197">
    <property type="entry name" value="Glycerate_kinase_RE-like"/>
</dbReference>
<dbReference type="Gene3D" id="3.90.1510.10">
    <property type="entry name" value="Glycerate kinase, domain 2"/>
    <property type="match status" value="1"/>
</dbReference>
<dbReference type="EMBL" id="SORX01000004">
    <property type="protein sequence ID" value="TFE01661.1"/>
    <property type="molecule type" value="Genomic_DNA"/>
</dbReference>
<dbReference type="PANTHER" id="PTHR21599:SF0">
    <property type="entry name" value="GLYCERATE KINASE"/>
    <property type="match status" value="1"/>
</dbReference>
<dbReference type="Pfam" id="PF02595">
    <property type="entry name" value="Gly_kinase"/>
    <property type="match status" value="1"/>
</dbReference>
<keyword evidence="6" id="KW-1185">Reference proteome</keyword>
<dbReference type="SUPFAM" id="SSF110738">
    <property type="entry name" value="Glycerate kinase I"/>
    <property type="match status" value="1"/>
</dbReference>
<protein>
    <submittedName>
        <fullName evidence="5">Glycerate kinase</fullName>
    </submittedName>
</protein>
<reference evidence="5 6" key="1">
    <citation type="submission" date="2019-03" db="EMBL/GenBank/DDBJ databases">
        <authorList>
            <person name="Yang Y."/>
        </authorList>
    </citation>
    <scope>NUCLEOTIDE SEQUENCE [LARGE SCALE GENOMIC DNA]</scope>
    <source>
        <strain evidence="5 6">ASL-1</strain>
    </source>
</reference>
<dbReference type="InterPro" id="IPR018193">
    <property type="entry name" value="Glyc_kinase_flavodox-like_fold"/>
</dbReference>
<dbReference type="GO" id="GO:0031388">
    <property type="term" value="P:organic acid phosphorylation"/>
    <property type="evidence" value="ECO:0007669"/>
    <property type="project" value="UniProtKB-UniRule"/>
</dbReference>
<name>A0A4Y8LIY7_9BACL</name>
<keyword evidence="3 4" id="KW-0418">Kinase</keyword>
<dbReference type="PIRSF" id="PIRSF006078">
    <property type="entry name" value="GlxK"/>
    <property type="match status" value="1"/>
</dbReference>
<evidence type="ECO:0000256" key="4">
    <source>
        <dbReference type="PIRNR" id="PIRNR006078"/>
    </source>
</evidence>
<evidence type="ECO:0000313" key="5">
    <source>
        <dbReference type="EMBL" id="TFE01661.1"/>
    </source>
</evidence>
<dbReference type="PANTHER" id="PTHR21599">
    <property type="entry name" value="GLYCERATE KINASE"/>
    <property type="match status" value="1"/>
</dbReference>
<evidence type="ECO:0000256" key="1">
    <source>
        <dbReference type="ARBA" id="ARBA00006284"/>
    </source>
</evidence>
<dbReference type="OrthoDB" id="9774290at2"/>
<dbReference type="Gene3D" id="3.40.50.10350">
    <property type="entry name" value="Glycerate kinase, domain 1"/>
    <property type="match status" value="1"/>
</dbReference>
<dbReference type="GO" id="GO:0008887">
    <property type="term" value="F:glycerate kinase activity"/>
    <property type="evidence" value="ECO:0007669"/>
    <property type="project" value="UniProtKB-UniRule"/>
</dbReference>
<gene>
    <name evidence="5" type="ORF">E2626_08820</name>
</gene>